<accession>X1MJ28</accession>
<comment type="caution">
    <text evidence="8">The sequence shown here is derived from an EMBL/GenBank/DDBJ whole genome shotgun (WGS) entry which is preliminary data.</text>
</comment>
<dbReference type="Gene3D" id="1.20.1250.20">
    <property type="entry name" value="MFS general substrate transporter like domains"/>
    <property type="match status" value="1"/>
</dbReference>
<dbReference type="InterPro" id="IPR036259">
    <property type="entry name" value="MFS_trans_sf"/>
</dbReference>
<comment type="subcellular location">
    <subcellularLocation>
        <location evidence="1">Cell membrane</location>
        <topology evidence="1">Multi-pass membrane protein</topology>
    </subcellularLocation>
</comment>
<reference evidence="8" key="1">
    <citation type="journal article" date="2014" name="Front. Microbiol.">
        <title>High frequency of phylogenetically diverse reductive dehalogenase-homologous genes in deep subseafloor sedimentary metagenomes.</title>
        <authorList>
            <person name="Kawai M."/>
            <person name="Futagami T."/>
            <person name="Toyoda A."/>
            <person name="Takaki Y."/>
            <person name="Nishi S."/>
            <person name="Hori S."/>
            <person name="Arai W."/>
            <person name="Tsubouchi T."/>
            <person name="Morono Y."/>
            <person name="Uchiyama I."/>
            <person name="Ito T."/>
            <person name="Fujiyama A."/>
            <person name="Inagaki F."/>
            <person name="Takami H."/>
        </authorList>
    </citation>
    <scope>NUCLEOTIDE SEQUENCE</scope>
    <source>
        <strain evidence="8">Expedition CK06-06</strain>
    </source>
</reference>
<dbReference type="EMBL" id="BARV01019546">
    <property type="protein sequence ID" value="GAI31642.1"/>
    <property type="molecule type" value="Genomic_DNA"/>
</dbReference>
<keyword evidence="2" id="KW-1003">Cell membrane</keyword>
<evidence type="ECO:0000256" key="5">
    <source>
        <dbReference type="ARBA" id="ARBA00023136"/>
    </source>
</evidence>
<evidence type="ECO:0000256" key="3">
    <source>
        <dbReference type="ARBA" id="ARBA00022692"/>
    </source>
</evidence>
<dbReference type="AlphaFoldDB" id="X1MJ28"/>
<dbReference type="PANTHER" id="PTHR43124:SF3">
    <property type="entry name" value="CHLORAMPHENICOL EFFLUX PUMP RV0191"/>
    <property type="match status" value="1"/>
</dbReference>
<dbReference type="PROSITE" id="PS50850">
    <property type="entry name" value="MFS"/>
    <property type="match status" value="1"/>
</dbReference>
<dbReference type="InterPro" id="IPR020846">
    <property type="entry name" value="MFS_dom"/>
</dbReference>
<feature type="transmembrane region" description="Helical" evidence="6">
    <location>
        <begin position="93"/>
        <end position="111"/>
    </location>
</feature>
<evidence type="ECO:0000259" key="7">
    <source>
        <dbReference type="PROSITE" id="PS50850"/>
    </source>
</evidence>
<evidence type="ECO:0000313" key="8">
    <source>
        <dbReference type="EMBL" id="GAI31642.1"/>
    </source>
</evidence>
<proteinExistence type="predicted"/>
<dbReference type="GO" id="GO:0005886">
    <property type="term" value="C:plasma membrane"/>
    <property type="evidence" value="ECO:0007669"/>
    <property type="project" value="UniProtKB-SubCell"/>
</dbReference>
<feature type="non-terminal residue" evidence="8">
    <location>
        <position position="112"/>
    </location>
</feature>
<sequence length="112" mass="11523">MLITMGICGVALAGFLIGLSQTYMMLIAFLVLMGVMGGGYHPAAPPLISASVEPKKRGRALGIHLVGGSASHFLAPLIGVNVLATVWGWRGSFIGLAVPTAVFGIILHVLLG</sequence>
<dbReference type="InterPro" id="IPR050189">
    <property type="entry name" value="MFS_Efflux_Transporters"/>
</dbReference>
<dbReference type="Pfam" id="PF07690">
    <property type="entry name" value="MFS_1"/>
    <property type="match status" value="1"/>
</dbReference>
<protein>
    <recommendedName>
        <fullName evidence="7">Major facilitator superfamily (MFS) profile domain-containing protein</fullName>
    </recommendedName>
</protein>
<name>X1MJ28_9ZZZZ</name>
<feature type="domain" description="Major facilitator superfamily (MFS) profile" evidence="7">
    <location>
        <begin position="1"/>
        <end position="112"/>
    </location>
</feature>
<evidence type="ECO:0000256" key="1">
    <source>
        <dbReference type="ARBA" id="ARBA00004651"/>
    </source>
</evidence>
<feature type="transmembrane region" description="Helical" evidence="6">
    <location>
        <begin position="61"/>
        <end position="87"/>
    </location>
</feature>
<evidence type="ECO:0000256" key="6">
    <source>
        <dbReference type="SAM" id="Phobius"/>
    </source>
</evidence>
<dbReference type="InterPro" id="IPR011701">
    <property type="entry name" value="MFS"/>
</dbReference>
<keyword evidence="5 6" id="KW-0472">Membrane</keyword>
<dbReference type="SUPFAM" id="SSF103473">
    <property type="entry name" value="MFS general substrate transporter"/>
    <property type="match status" value="1"/>
</dbReference>
<gene>
    <name evidence="8" type="ORF">S06H3_32834</name>
</gene>
<keyword evidence="3 6" id="KW-0812">Transmembrane</keyword>
<evidence type="ECO:0000256" key="4">
    <source>
        <dbReference type="ARBA" id="ARBA00022989"/>
    </source>
</evidence>
<evidence type="ECO:0000256" key="2">
    <source>
        <dbReference type="ARBA" id="ARBA00022475"/>
    </source>
</evidence>
<dbReference type="GO" id="GO:0022857">
    <property type="term" value="F:transmembrane transporter activity"/>
    <property type="evidence" value="ECO:0007669"/>
    <property type="project" value="InterPro"/>
</dbReference>
<keyword evidence="4 6" id="KW-1133">Transmembrane helix</keyword>
<dbReference type="PANTHER" id="PTHR43124">
    <property type="entry name" value="PURINE EFFLUX PUMP PBUE"/>
    <property type="match status" value="1"/>
</dbReference>
<organism evidence="8">
    <name type="scientific">marine sediment metagenome</name>
    <dbReference type="NCBI Taxonomy" id="412755"/>
    <lineage>
        <taxon>unclassified sequences</taxon>
        <taxon>metagenomes</taxon>
        <taxon>ecological metagenomes</taxon>
    </lineage>
</organism>